<protein>
    <submittedName>
        <fullName evidence="1">Uncharacterized protein</fullName>
    </submittedName>
</protein>
<dbReference type="Proteomes" id="UP000585474">
    <property type="component" value="Unassembled WGS sequence"/>
</dbReference>
<sequence length="66" mass="7893">MLRWHRELKHEVDGLGRRGRLAMDWLAGGVSRWWRKGVGLGGQRWWRVVVRVWKGEDREVEDALLE</sequence>
<reference evidence="1 2" key="1">
    <citation type="submission" date="2019-07" db="EMBL/GenBank/DDBJ databases">
        <title>De Novo Assembly of kiwifruit Actinidia rufa.</title>
        <authorList>
            <person name="Sugita-Konishi S."/>
            <person name="Sato K."/>
            <person name="Mori E."/>
            <person name="Abe Y."/>
            <person name="Kisaki G."/>
            <person name="Hamano K."/>
            <person name="Suezawa K."/>
            <person name="Otani M."/>
            <person name="Fukuda T."/>
            <person name="Manabe T."/>
            <person name="Gomi K."/>
            <person name="Tabuchi M."/>
            <person name="Akimitsu K."/>
            <person name="Kataoka I."/>
        </authorList>
    </citation>
    <scope>NUCLEOTIDE SEQUENCE [LARGE SCALE GENOMIC DNA]</scope>
    <source>
        <strain evidence="2">cv. Fuchu</strain>
    </source>
</reference>
<proteinExistence type="predicted"/>
<accession>A0A7J0FV08</accession>
<dbReference type="EMBL" id="BJWL01000015">
    <property type="protein sequence ID" value="GFZ02511.1"/>
    <property type="molecule type" value="Genomic_DNA"/>
</dbReference>
<organism evidence="1 2">
    <name type="scientific">Actinidia rufa</name>
    <dbReference type="NCBI Taxonomy" id="165716"/>
    <lineage>
        <taxon>Eukaryota</taxon>
        <taxon>Viridiplantae</taxon>
        <taxon>Streptophyta</taxon>
        <taxon>Embryophyta</taxon>
        <taxon>Tracheophyta</taxon>
        <taxon>Spermatophyta</taxon>
        <taxon>Magnoliopsida</taxon>
        <taxon>eudicotyledons</taxon>
        <taxon>Gunneridae</taxon>
        <taxon>Pentapetalae</taxon>
        <taxon>asterids</taxon>
        <taxon>Ericales</taxon>
        <taxon>Actinidiaceae</taxon>
        <taxon>Actinidia</taxon>
    </lineage>
</organism>
<comment type="caution">
    <text evidence="1">The sequence shown here is derived from an EMBL/GenBank/DDBJ whole genome shotgun (WGS) entry which is preliminary data.</text>
</comment>
<dbReference type="AlphaFoldDB" id="A0A7J0FV08"/>
<evidence type="ECO:0000313" key="1">
    <source>
        <dbReference type="EMBL" id="GFZ02511.1"/>
    </source>
</evidence>
<name>A0A7J0FV08_9ERIC</name>
<evidence type="ECO:0000313" key="2">
    <source>
        <dbReference type="Proteomes" id="UP000585474"/>
    </source>
</evidence>
<keyword evidence="2" id="KW-1185">Reference proteome</keyword>
<gene>
    <name evidence="1" type="ORF">Acr_15g0011190</name>
</gene>